<dbReference type="SUPFAM" id="SSF47413">
    <property type="entry name" value="lambda repressor-like DNA-binding domains"/>
    <property type="match status" value="1"/>
</dbReference>
<accession>A0A932I0P7</accession>
<dbReference type="PROSITE" id="PS50943">
    <property type="entry name" value="HTH_CROC1"/>
    <property type="match status" value="1"/>
</dbReference>
<dbReference type="InterPro" id="IPR001387">
    <property type="entry name" value="Cro/C1-type_HTH"/>
</dbReference>
<dbReference type="CDD" id="cd00093">
    <property type="entry name" value="HTH_XRE"/>
    <property type="match status" value="1"/>
</dbReference>
<comment type="caution">
    <text evidence="2">The sequence shown here is derived from an EMBL/GenBank/DDBJ whole genome shotgun (WGS) entry which is preliminary data.</text>
</comment>
<dbReference type="EMBL" id="JACPUR010000039">
    <property type="protein sequence ID" value="MBI3129239.1"/>
    <property type="molecule type" value="Genomic_DNA"/>
</dbReference>
<name>A0A932I0P7_UNCTE</name>
<dbReference type="InterPro" id="IPR010982">
    <property type="entry name" value="Lambda_DNA-bd_dom_sf"/>
</dbReference>
<dbReference type="Proteomes" id="UP000782312">
    <property type="component" value="Unassembled WGS sequence"/>
</dbReference>
<dbReference type="Pfam" id="PF01381">
    <property type="entry name" value="HTH_3"/>
    <property type="match status" value="1"/>
</dbReference>
<gene>
    <name evidence="2" type="ORF">HYZ11_16650</name>
</gene>
<proteinExistence type="predicted"/>
<reference evidence="2" key="1">
    <citation type="submission" date="2020-07" db="EMBL/GenBank/DDBJ databases">
        <title>Huge and variable diversity of episymbiotic CPR bacteria and DPANN archaea in groundwater ecosystems.</title>
        <authorList>
            <person name="He C.Y."/>
            <person name="Keren R."/>
            <person name="Whittaker M."/>
            <person name="Farag I.F."/>
            <person name="Doudna J."/>
            <person name="Cate J.H.D."/>
            <person name="Banfield J.F."/>
        </authorList>
    </citation>
    <scope>NUCLEOTIDE SEQUENCE</scope>
    <source>
        <strain evidence="2">NC_groundwater_763_Ag_S-0.2um_68_21</strain>
    </source>
</reference>
<dbReference type="AlphaFoldDB" id="A0A932I0P7"/>
<evidence type="ECO:0000313" key="2">
    <source>
        <dbReference type="EMBL" id="MBI3129239.1"/>
    </source>
</evidence>
<feature type="domain" description="HTH cro/C1-type" evidence="1">
    <location>
        <begin position="34"/>
        <end position="64"/>
    </location>
</feature>
<dbReference type="Gene3D" id="1.10.260.40">
    <property type="entry name" value="lambda repressor-like DNA-binding domains"/>
    <property type="match status" value="1"/>
</dbReference>
<protein>
    <submittedName>
        <fullName evidence="2">XRE family transcriptional regulator</fullName>
    </submittedName>
</protein>
<dbReference type="GO" id="GO:0003677">
    <property type="term" value="F:DNA binding"/>
    <property type="evidence" value="ECO:0007669"/>
    <property type="project" value="InterPro"/>
</dbReference>
<evidence type="ECO:0000313" key="3">
    <source>
        <dbReference type="Proteomes" id="UP000782312"/>
    </source>
</evidence>
<sequence length="113" mass="12690">MAATLKEKMKKLPARRRRKIEKRAAELIAGEMSLRDLRKAHRLTQKRVAKSLGITQDGVSRLEKRSDLLISTLHGYVRSMGGTLHLVAEFPDRPPVKLKGFGEMEGRAEKNGA</sequence>
<evidence type="ECO:0000259" key="1">
    <source>
        <dbReference type="PROSITE" id="PS50943"/>
    </source>
</evidence>
<organism evidence="2 3">
    <name type="scientific">Tectimicrobiota bacterium</name>
    <dbReference type="NCBI Taxonomy" id="2528274"/>
    <lineage>
        <taxon>Bacteria</taxon>
        <taxon>Pseudomonadati</taxon>
        <taxon>Nitrospinota/Tectimicrobiota group</taxon>
        <taxon>Candidatus Tectimicrobiota</taxon>
    </lineage>
</organism>